<keyword evidence="4" id="KW-1185">Reference proteome</keyword>
<name>A0A7W7R433_KITKI</name>
<evidence type="ECO:0000256" key="1">
    <source>
        <dbReference type="SAM" id="MobiDB-lite"/>
    </source>
</evidence>
<dbReference type="Proteomes" id="UP000540506">
    <property type="component" value="Unassembled WGS sequence"/>
</dbReference>
<protein>
    <submittedName>
        <fullName evidence="3">CubicO group peptidase (Beta-lactamase class C family)</fullName>
    </submittedName>
</protein>
<feature type="compositionally biased region" description="Low complexity" evidence="1">
    <location>
        <begin position="364"/>
        <end position="374"/>
    </location>
</feature>
<dbReference type="AlphaFoldDB" id="A0A7W7R433"/>
<feature type="region of interest" description="Disordered" evidence="1">
    <location>
        <begin position="364"/>
        <end position="385"/>
    </location>
</feature>
<sequence length="447" mass="47087">MTSTRFGGPAPLGLRLAGARTPTSPVLATADALRLERRLRPLFQGLPAHSGVAVAVIQGDQRTVACRGYTDPAAQRPVRADSRFEIGSITKTFTALLLAEMVARGEVGYDDPIDRYLPAGSAPGYPKERPITLLHLATHTSGLPRLPVGLLPSATPHWFTRPCATFSAAHLLRSLARTPVRGTPGTQVRYSSLGCGLLGLLLENAAGARYEDLLESRVCAPLGLLDTSCAPGGEVGSGYRRGRRIPSFRIPALPGAAGLRSSADDMLRYVQALLVMDGGSQVAAGSALIGQSAGSVGPVGSVGSVGLADGLDLVRPVEQPLPRADSTLRYALSEVRRPRAARRLAGTRVCLGWKQRLLEPATGSTSRARSAAARCGRESDRCRPGQGGEAVLFHEGVTRGFVAFAGFNPQAGTGLVALVSAPPPRRRRFLQTAYETLRGLSTEQQGP</sequence>
<evidence type="ECO:0000313" key="3">
    <source>
        <dbReference type="EMBL" id="MBB4924818.1"/>
    </source>
</evidence>
<dbReference type="SUPFAM" id="SSF56601">
    <property type="entry name" value="beta-lactamase/transpeptidase-like"/>
    <property type="match status" value="1"/>
</dbReference>
<dbReference type="PANTHER" id="PTHR46825">
    <property type="entry name" value="D-ALANYL-D-ALANINE-CARBOXYPEPTIDASE/ENDOPEPTIDASE AMPH"/>
    <property type="match status" value="1"/>
</dbReference>
<comment type="caution">
    <text evidence="3">The sequence shown here is derived from an EMBL/GenBank/DDBJ whole genome shotgun (WGS) entry which is preliminary data.</text>
</comment>
<evidence type="ECO:0000259" key="2">
    <source>
        <dbReference type="Pfam" id="PF00144"/>
    </source>
</evidence>
<feature type="domain" description="Beta-lactamase-related" evidence="2">
    <location>
        <begin position="41"/>
        <end position="428"/>
    </location>
</feature>
<evidence type="ECO:0000313" key="4">
    <source>
        <dbReference type="Proteomes" id="UP000540506"/>
    </source>
</evidence>
<dbReference type="EMBL" id="JACHJV010000001">
    <property type="protein sequence ID" value="MBB4924818.1"/>
    <property type="molecule type" value="Genomic_DNA"/>
</dbReference>
<dbReference type="InterPro" id="IPR001466">
    <property type="entry name" value="Beta-lactam-related"/>
</dbReference>
<dbReference type="InterPro" id="IPR012338">
    <property type="entry name" value="Beta-lactam/transpept-like"/>
</dbReference>
<reference evidence="3 4" key="1">
    <citation type="submission" date="2020-08" db="EMBL/GenBank/DDBJ databases">
        <title>Sequencing the genomes of 1000 actinobacteria strains.</title>
        <authorList>
            <person name="Klenk H.-P."/>
        </authorList>
    </citation>
    <scope>NUCLEOTIDE SEQUENCE [LARGE SCALE GENOMIC DNA]</scope>
    <source>
        <strain evidence="3 4">DSM 41654</strain>
    </source>
</reference>
<dbReference type="Pfam" id="PF00144">
    <property type="entry name" value="Beta-lactamase"/>
    <property type="match status" value="1"/>
</dbReference>
<dbReference type="RefSeq" id="WP_184936697.1">
    <property type="nucleotide sequence ID" value="NZ_JACHJV010000001.1"/>
</dbReference>
<organism evidence="3 4">
    <name type="scientific">Kitasatospora kifunensis</name>
    <name type="common">Streptomyces kifunensis</name>
    <dbReference type="NCBI Taxonomy" id="58351"/>
    <lineage>
        <taxon>Bacteria</taxon>
        <taxon>Bacillati</taxon>
        <taxon>Actinomycetota</taxon>
        <taxon>Actinomycetes</taxon>
        <taxon>Kitasatosporales</taxon>
        <taxon>Streptomycetaceae</taxon>
        <taxon>Kitasatospora</taxon>
    </lineage>
</organism>
<dbReference type="InterPro" id="IPR050491">
    <property type="entry name" value="AmpC-like"/>
</dbReference>
<dbReference type="Gene3D" id="3.40.710.10">
    <property type="entry name" value="DD-peptidase/beta-lactamase superfamily"/>
    <property type="match status" value="1"/>
</dbReference>
<dbReference type="PANTHER" id="PTHR46825:SF9">
    <property type="entry name" value="BETA-LACTAMASE-RELATED DOMAIN-CONTAINING PROTEIN"/>
    <property type="match status" value="1"/>
</dbReference>
<gene>
    <name evidence="3" type="ORF">FHR34_003811</name>
</gene>
<accession>A0A7W7R433</accession>
<proteinExistence type="predicted"/>